<feature type="transmembrane region" description="Helical" evidence="5">
    <location>
        <begin position="52"/>
        <end position="82"/>
    </location>
</feature>
<dbReference type="InterPro" id="IPR032808">
    <property type="entry name" value="DoxX"/>
</dbReference>
<feature type="transmembrane region" description="Helical" evidence="5">
    <location>
        <begin position="12"/>
        <end position="31"/>
    </location>
</feature>
<keyword evidence="2 5" id="KW-0812">Transmembrane</keyword>
<sequence>MTDLLPSQMFGWAVTAMVAAMAIGSAAVKLLNLPGMNAKWNRQLQMPDSMRVWAAVLEITAALCFLLPSTAQVGGVLLTAYLGGAIALHLRVRAFEFAVYASVMIALIWGAISLRI</sequence>
<organism evidence="6 7">
    <name type="scientific">Aporhodopirellula aestuarii</name>
    <dbReference type="NCBI Taxonomy" id="2950107"/>
    <lineage>
        <taxon>Bacteria</taxon>
        <taxon>Pseudomonadati</taxon>
        <taxon>Planctomycetota</taxon>
        <taxon>Planctomycetia</taxon>
        <taxon>Pirellulales</taxon>
        <taxon>Pirellulaceae</taxon>
        <taxon>Aporhodopirellula</taxon>
    </lineage>
</organism>
<dbReference type="Pfam" id="PF13564">
    <property type="entry name" value="DoxX_2"/>
    <property type="match status" value="1"/>
</dbReference>
<evidence type="ECO:0000256" key="3">
    <source>
        <dbReference type="ARBA" id="ARBA00022989"/>
    </source>
</evidence>
<name>A0ABT0TWN2_9BACT</name>
<gene>
    <name evidence="6" type="ORF">NB063_00215</name>
</gene>
<proteinExistence type="predicted"/>
<evidence type="ECO:0000256" key="4">
    <source>
        <dbReference type="ARBA" id="ARBA00023136"/>
    </source>
</evidence>
<evidence type="ECO:0000313" key="7">
    <source>
        <dbReference type="Proteomes" id="UP001202961"/>
    </source>
</evidence>
<protein>
    <submittedName>
        <fullName evidence="6">DoxX family protein</fullName>
    </submittedName>
</protein>
<keyword evidence="3 5" id="KW-1133">Transmembrane helix</keyword>
<comment type="caution">
    <text evidence="6">The sequence shown here is derived from an EMBL/GenBank/DDBJ whole genome shotgun (WGS) entry which is preliminary data.</text>
</comment>
<keyword evidence="7" id="KW-1185">Reference proteome</keyword>
<evidence type="ECO:0000256" key="2">
    <source>
        <dbReference type="ARBA" id="ARBA00022692"/>
    </source>
</evidence>
<dbReference type="RefSeq" id="WP_250926712.1">
    <property type="nucleotide sequence ID" value="NZ_JAMQBK010000001.1"/>
</dbReference>
<keyword evidence="4 5" id="KW-0472">Membrane</keyword>
<reference evidence="6 7" key="1">
    <citation type="journal article" date="2022" name="Syst. Appl. Microbiol.">
        <title>Rhodopirellula aestuarii sp. nov., a novel member of the genus Rhodopirellula isolated from brackish sediments collected in the Tagus River estuary, Portugal.</title>
        <authorList>
            <person name="Vitorino I.R."/>
            <person name="Klimek D."/>
            <person name="Calusinska M."/>
            <person name="Lobo-da-Cunha A."/>
            <person name="Vasconcelos V."/>
            <person name="Lage O.M."/>
        </authorList>
    </citation>
    <scope>NUCLEOTIDE SEQUENCE [LARGE SCALE GENOMIC DNA]</scope>
    <source>
        <strain evidence="6 7">ICT_H3.1</strain>
    </source>
</reference>
<dbReference type="Proteomes" id="UP001202961">
    <property type="component" value="Unassembled WGS sequence"/>
</dbReference>
<feature type="transmembrane region" description="Helical" evidence="5">
    <location>
        <begin position="94"/>
        <end position="114"/>
    </location>
</feature>
<evidence type="ECO:0000256" key="1">
    <source>
        <dbReference type="ARBA" id="ARBA00004141"/>
    </source>
</evidence>
<comment type="subcellular location">
    <subcellularLocation>
        <location evidence="1">Membrane</location>
        <topology evidence="1">Multi-pass membrane protein</topology>
    </subcellularLocation>
</comment>
<accession>A0ABT0TWN2</accession>
<evidence type="ECO:0000256" key="5">
    <source>
        <dbReference type="SAM" id="Phobius"/>
    </source>
</evidence>
<evidence type="ECO:0000313" key="6">
    <source>
        <dbReference type="EMBL" id="MCM2369037.1"/>
    </source>
</evidence>
<dbReference type="EMBL" id="JAMQBK010000001">
    <property type="protein sequence ID" value="MCM2369037.1"/>
    <property type="molecule type" value="Genomic_DNA"/>
</dbReference>